<feature type="transmembrane region" description="Helical" evidence="12">
    <location>
        <begin position="40"/>
        <end position="64"/>
    </location>
</feature>
<evidence type="ECO:0000256" key="3">
    <source>
        <dbReference type="ARBA" id="ARBA00007931"/>
    </source>
</evidence>
<dbReference type="AlphaFoldDB" id="A0A1Y3PG83"/>
<evidence type="ECO:0000256" key="6">
    <source>
        <dbReference type="ARBA" id="ARBA00022723"/>
    </source>
</evidence>
<dbReference type="Pfam" id="PF02163">
    <property type="entry name" value="Peptidase_M50"/>
    <property type="match status" value="2"/>
</dbReference>
<evidence type="ECO:0000256" key="1">
    <source>
        <dbReference type="ARBA" id="ARBA00001947"/>
    </source>
</evidence>
<evidence type="ECO:0000256" key="12">
    <source>
        <dbReference type="SAM" id="Phobius"/>
    </source>
</evidence>
<evidence type="ECO:0000256" key="10">
    <source>
        <dbReference type="ARBA" id="ARBA00023049"/>
    </source>
</evidence>
<keyword evidence="10" id="KW-0482">Metalloprotease</keyword>
<evidence type="ECO:0000256" key="7">
    <source>
        <dbReference type="ARBA" id="ARBA00022801"/>
    </source>
</evidence>
<evidence type="ECO:0000256" key="2">
    <source>
        <dbReference type="ARBA" id="ARBA00004141"/>
    </source>
</evidence>
<dbReference type="Proteomes" id="UP000196475">
    <property type="component" value="Unassembled WGS sequence"/>
</dbReference>
<reference evidence="15" key="1">
    <citation type="submission" date="2016-06" db="EMBL/GenBank/DDBJ databases">
        <authorList>
            <person name="Nascimento L."/>
            <person name="Pereira R.V."/>
            <person name="Martins L.F."/>
            <person name="Quaggio R.B."/>
            <person name="Silva A.M."/>
            <person name="Setubal J.C."/>
        </authorList>
    </citation>
    <scope>NUCLEOTIDE SEQUENCE [LARGE SCALE GENOMIC DNA]</scope>
</reference>
<name>A0A1Y3PG83_9BACI</name>
<keyword evidence="8" id="KW-0862">Zinc</keyword>
<proteinExistence type="inferred from homology"/>
<evidence type="ECO:0000313" key="15">
    <source>
        <dbReference type="Proteomes" id="UP000196475"/>
    </source>
</evidence>
<evidence type="ECO:0000256" key="5">
    <source>
        <dbReference type="ARBA" id="ARBA00022692"/>
    </source>
</evidence>
<dbReference type="EMBL" id="LZRT01000094">
    <property type="protein sequence ID" value="OUM86154.1"/>
    <property type="molecule type" value="Genomic_DNA"/>
</dbReference>
<evidence type="ECO:0000256" key="4">
    <source>
        <dbReference type="ARBA" id="ARBA00022670"/>
    </source>
</evidence>
<dbReference type="CDD" id="cd06160">
    <property type="entry name" value="S2P-M50_like_2"/>
    <property type="match status" value="1"/>
</dbReference>
<feature type="domain" description="Peptidase M50" evidence="13">
    <location>
        <begin position="53"/>
        <end position="126"/>
    </location>
</feature>
<feature type="transmembrane region" description="Helical" evidence="12">
    <location>
        <begin position="106"/>
        <end position="126"/>
    </location>
</feature>
<feature type="transmembrane region" description="Helical" evidence="12">
    <location>
        <begin position="133"/>
        <end position="155"/>
    </location>
</feature>
<feature type="transmembrane region" description="Helical" evidence="12">
    <location>
        <begin position="327"/>
        <end position="346"/>
    </location>
</feature>
<keyword evidence="5 12" id="KW-0812">Transmembrane</keyword>
<accession>A0A1Y3PG83</accession>
<comment type="cofactor">
    <cofactor evidence="1">
        <name>Zn(2+)</name>
        <dbReference type="ChEBI" id="CHEBI:29105"/>
    </cofactor>
</comment>
<evidence type="ECO:0000256" key="9">
    <source>
        <dbReference type="ARBA" id="ARBA00022989"/>
    </source>
</evidence>
<evidence type="ECO:0000256" key="11">
    <source>
        <dbReference type="ARBA" id="ARBA00023136"/>
    </source>
</evidence>
<comment type="similarity">
    <text evidence="3">Belongs to the peptidase M50B family.</text>
</comment>
<evidence type="ECO:0000259" key="13">
    <source>
        <dbReference type="Pfam" id="PF02163"/>
    </source>
</evidence>
<keyword evidence="6" id="KW-0479">Metal-binding</keyword>
<keyword evidence="11 12" id="KW-0472">Membrane</keyword>
<keyword evidence="9 12" id="KW-1133">Transmembrane helix</keyword>
<organism evidence="14 15">
    <name type="scientific">Bacillus thermozeamaize</name>
    <dbReference type="NCBI Taxonomy" id="230954"/>
    <lineage>
        <taxon>Bacteria</taxon>
        <taxon>Bacillati</taxon>
        <taxon>Bacillota</taxon>
        <taxon>Bacilli</taxon>
        <taxon>Bacillales</taxon>
        <taxon>Bacillaceae</taxon>
        <taxon>Bacillus</taxon>
    </lineage>
</organism>
<evidence type="ECO:0000256" key="8">
    <source>
        <dbReference type="ARBA" id="ARBA00022833"/>
    </source>
</evidence>
<evidence type="ECO:0000313" key="14">
    <source>
        <dbReference type="EMBL" id="OUM86154.1"/>
    </source>
</evidence>
<sequence length="356" mass="39882">MWKVLAGLGAFLLAFGGKLKFLLPLLKLGKVGGTIWSMLLMMGTYALIYPWQFAIGIVLMIFVHEMGHLLAAKRKGLPVSAPAFIPFVGALVTMKKAPPDAETEAYIAYAGPLVGSIGALVCLWLGRSLEMPVLLLVAWFGFFINLINLLPIHPLDGGRIVTAISRWLWVAGLVIGLLAVIWLRSILLGLVWILFVWQLVQSWRRKKEPHSQVRWALEVNRRQFEEAGIPVPGAEHTRQLEFQIYSRLEDQKKYCDIFYPGLGKLGTIPFPYGEVVAVRMNGIRPGGEGEDGGERLIVQLELTYLPDEQFSPIREDAYYRVPARTRVMYGLAYFGLIFVLSVLLVMTHDLIPPLRG</sequence>
<keyword evidence="7" id="KW-0378">Hydrolase</keyword>
<gene>
    <name evidence="14" type="ORF">BAA01_01440</name>
</gene>
<comment type="caution">
    <text evidence="14">The sequence shown here is derived from an EMBL/GenBank/DDBJ whole genome shotgun (WGS) entry which is preliminary data.</text>
</comment>
<keyword evidence="4" id="KW-0645">Protease</keyword>
<dbReference type="GO" id="GO:0008237">
    <property type="term" value="F:metallopeptidase activity"/>
    <property type="evidence" value="ECO:0007669"/>
    <property type="project" value="UniProtKB-KW"/>
</dbReference>
<feature type="transmembrane region" description="Helical" evidence="12">
    <location>
        <begin position="76"/>
        <end position="94"/>
    </location>
</feature>
<dbReference type="PANTHER" id="PTHR39188:SF3">
    <property type="entry name" value="STAGE IV SPORULATION PROTEIN FB"/>
    <property type="match status" value="1"/>
</dbReference>
<feature type="transmembrane region" description="Helical" evidence="12">
    <location>
        <begin position="167"/>
        <end position="197"/>
    </location>
</feature>
<feature type="domain" description="Peptidase M50" evidence="13">
    <location>
        <begin position="133"/>
        <end position="166"/>
    </location>
</feature>
<dbReference type="GO" id="GO:0006508">
    <property type="term" value="P:proteolysis"/>
    <property type="evidence" value="ECO:0007669"/>
    <property type="project" value="UniProtKB-KW"/>
</dbReference>
<dbReference type="GO" id="GO:0046872">
    <property type="term" value="F:metal ion binding"/>
    <property type="evidence" value="ECO:0007669"/>
    <property type="project" value="UniProtKB-KW"/>
</dbReference>
<dbReference type="InterPro" id="IPR008915">
    <property type="entry name" value="Peptidase_M50"/>
</dbReference>
<dbReference type="GO" id="GO:0016020">
    <property type="term" value="C:membrane"/>
    <property type="evidence" value="ECO:0007669"/>
    <property type="project" value="UniProtKB-SubCell"/>
</dbReference>
<protein>
    <recommendedName>
        <fullName evidence="13">Peptidase M50 domain-containing protein</fullName>
    </recommendedName>
</protein>
<dbReference type="PANTHER" id="PTHR39188">
    <property type="entry name" value="MEMBRANE-ASSOCIATED ZINC METALLOPROTEASE M50B"/>
    <property type="match status" value="1"/>
</dbReference>
<comment type="subcellular location">
    <subcellularLocation>
        <location evidence="2">Membrane</location>
        <topology evidence="2">Multi-pass membrane protein</topology>
    </subcellularLocation>
</comment>